<evidence type="ECO:0000256" key="4">
    <source>
        <dbReference type="RuleBase" id="RU362063"/>
    </source>
</evidence>
<evidence type="ECO:0000256" key="3">
    <source>
        <dbReference type="ARBA" id="ARBA00022764"/>
    </source>
</evidence>
<evidence type="ECO:0000259" key="5">
    <source>
        <dbReference type="SMART" id="SM00858"/>
    </source>
</evidence>
<keyword evidence="4" id="KW-1005">Bacterial flagellum biogenesis</keyword>
<comment type="subcellular location">
    <subcellularLocation>
        <location evidence="1 4">Periplasm</location>
    </subcellularLocation>
</comment>
<dbReference type="KEGG" id="paby:Ga0080574_TMP8"/>
<gene>
    <name evidence="6" type="ORF">Ga0080574_TMP8</name>
</gene>
<dbReference type="PANTHER" id="PTHR36307:SF1">
    <property type="entry name" value="FLAGELLA BASAL BODY P-RING FORMATION PROTEIN FLGA"/>
    <property type="match status" value="1"/>
</dbReference>
<name>A0A1P8ULS0_9RHOB</name>
<dbReference type="OrthoDB" id="7727421at2"/>
<dbReference type="EMBL" id="CP015089">
    <property type="protein sequence ID" value="APZ50342.1"/>
    <property type="molecule type" value="Genomic_DNA"/>
</dbReference>
<dbReference type="GO" id="GO:0042597">
    <property type="term" value="C:periplasmic space"/>
    <property type="evidence" value="ECO:0007669"/>
    <property type="project" value="UniProtKB-SubCell"/>
</dbReference>
<dbReference type="InterPro" id="IPR013974">
    <property type="entry name" value="SAF"/>
</dbReference>
<dbReference type="Pfam" id="PF13144">
    <property type="entry name" value="ChapFlgA"/>
    <property type="match status" value="1"/>
</dbReference>
<dbReference type="RefSeq" id="WP_076693907.1">
    <property type="nucleotide sequence ID" value="NZ_CP015089.1"/>
</dbReference>
<feature type="domain" description="SAF" evidence="5">
    <location>
        <begin position="95"/>
        <end position="157"/>
    </location>
</feature>
<keyword evidence="7" id="KW-1185">Reference proteome</keyword>
<dbReference type="InterPro" id="IPR017585">
    <property type="entry name" value="SAF_FlgA"/>
</dbReference>
<dbReference type="InterPro" id="IPR039246">
    <property type="entry name" value="Flagellar_FlgA"/>
</dbReference>
<organism evidence="6 7">
    <name type="scientific">Salipiger abyssi</name>
    <dbReference type="NCBI Taxonomy" id="1250539"/>
    <lineage>
        <taxon>Bacteria</taxon>
        <taxon>Pseudomonadati</taxon>
        <taxon>Pseudomonadota</taxon>
        <taxon>Alphaproteobacteria</taxon>
        <taxon>Rhodobacterales</taxon>
        <taxon>Roseobacteraceae</taxon>
        <taxon>Salipiger</taxon>
    </lineage>
</organism>
<keyword evidence="6" id="KW-0614">Plasmid</keyword>
<dbReference type="NCBIfam" id="TIGR03170">
    <property type="entry name" value="flgA_cterm"/>
    <property type="match status" value="1"/>
</dbReference>
<dbReference type="SMART" id="SM00858">
    <property type="entry name" value="SAF"/>
    <property type="match status" value="1"/>
</dbReference>
<proteinExistence type="inferred from homology"/>
<evidence type="ECO:0000256" key="1">
    <source>
        <dbReference type="ARBA" id="ARBA00004418"/>
    </source>
</evidence>
<reference evidence="6 7" key="1">
    <citation type="submission" date="2016-04" db="EMBL/GenBank/DDBJ databases">
        <title>Deep-sea bacteria in the southern Pacific.</title>
        <authorList>
            <person name="Tang K."/>
        </authorList>
    </citation>
    <scope>NUCLEOTIDE SEQUENCE [LARGE SCALE GENOMIC DNA]</scope>
    <source>
        <strain evidence="6 7">JLT2014</strain>
        <plasmid evidence="7">ppaby5</plasmid>
    </source>
</reference>
<comment type="similarity">
    <text evidence="4">Belongs to the FlgA family.</text>
</comment>
<dbReference type="Gene3D" id="2.30.30.760">
    <property type="match status" value="1"/>
</dbReference>
<comment type="function">
    <text evidence="4">Involved in the assembly process of the P-ring formation. It may associate with FlgF on the rod constituting a structure essential for the P-ring assembly or may act as a modulator protein for the P-ring assembly.</text>
</comment>
<dbReference type="Proteomes" id="UP000187059">
    <property type="component" value="Plasmid pPABY5"/>
</dbReference>
<dbReference type="CDD" id="cd11614">
    <property type="entry name" value="SAF_CpaB_FlgA_like"/>
    <property type="match status" value="1"/>
</dbReference>
<geneLocation type="plasmid" evidence="7">
    <name>ppaby5</name>
</geneLocation>
<sequence length="220" mass="24211" precursor="true">MLRRLLPLLCALALMPFAALAEAPEVLIEEQARQSWGNELPPEARIHVRFSGSRIDEADLISAFWMDRDSGQFLANAVTPEGVTHRLQGRLLAVQALPVPTRRLMPGDLVGVDDVKTVELPVKRVGAYTITETDKLEGMQVRRMLAAGRPVMTQSVMEPLVIGRGDKVSIRYDDGRLVVTAPGRALDDAHRGQELRIVNLVSNKPLQAVARGEGLVEVIR</sequence>
<dbReference type="AlphaFoldDB" id="A0A1P8ULS0"/>
<dbReference type="GO" id="GO:0044780">
    <property type="term" value="P:bacterial-type flagellum assembly"/>
    <property type="evidence" value="ECO:0007669"/>
    <property type="project" value="InterPro"/>
</dbReference>
<evidence type="ECO:0000313" key="7">
    <source>
        <dbReference type="Proteomes" id="UP000187059"/>
    </source>
</evidence>
<evidence type="ECO:0000313" key="6">
    <source>
        <dbReference type="EMBL" id="APZ50342.1"/>
    </source>
</evidence>
<accession>A0A1P8ULS0</accession>
<feature type="chain" id="PRO_5011835120" description="Flagella basal body P-ring formation protein FlgA" evidence="4">
    <location>
        <begin position="22"/>
        <end position="220"/>
    </location>
</feature>
<keyword evidence="6" id="KW-0282">Flagellum</keyword>
<keyword evidence="6" id="KW-0969">Cilium</keyword>
<protein>
    <recommendedName>
        <fullName evidence="4">Flagella basal body P-ring formation protein FlgA</fullName>
    </recommendedName>
</protein>
<feature type="signal peptide" evidence="4">
    <location>
        <begin position="1"/>
        <end position="21"/>
    </location>
</feature>
<keyword evidence="3 4" id="KW-0574">Periplasm</keyword>
<evidence type="ECO:0000256" key="2">
    <source>
        <dbReference type="ARBA" id="ARBA00022729"/>
    </source>
</evidence>
<keyword evidence="6" id="KW-0966">Cell projection</keyword>
<dbReference type="PANTHER" id="PTHR36307">
    <property type="entry name" value="FLAGELLA BASAL BODY P-RING FORMATION PROTEIN FLGA"/>
    <property type="match status" value="1"/>
</dbReference>
<keyword evidence="2 4" id="KW-0732">Signal</keyword>